<dbReference type="Pfam" id="PF03176">
    <property type="entry name" value="MMPL"/>
    <property type="match status" value="2"/>
</dbReference>
<dbReference type="PANTHER" id="PTHR33406:SF6">
    <property type="entry name" value="MEMBRANE PROTEIN YDGH-RELATED"/>
    <property type="match status" value="1"/>
</dbReference>
<dbReference type="SUPFAM" id="SSF82866">
    <property type="entry name" value="Multidrug efflux transporter AcrB transmembrane domain"/>
    <property type="match status" value="2"/>
</dbReference>
<feature type="transmembrane region" description="Helical" evidence="7">
    <location>
        <begin position="29"/>
        <end position="47"/>
    </location>
</feature>
<keyword evidence="3" id="KW-1003">Cell membrane</keyword>
<evidence type="ECO:0000313" key="10">
    <source>
        <dbReference type="Proteomes" id="UP001501480"/>
    </source>
</evidence>
<feature type="transmembrane region" description="Helical" evidence="7">
    <location>
        <begin position="313"/>
        <end position="336"/>
    </location>
</feature>
<accession>A0ABN2W1E9</accession>
<feature type="transmembrane region" description="Helical" evidence="7">
    <location>
        <begin position="622"/>
        <end position="651"/>
    </location>
</feature>
<gene>
    <name evidence="9" type="ORF">GCM10009821_21490</name>
</gene>
<feature type="domain" description="SSD" evidence="8">
    <location>
        <begin position="224"/>
        <end position="342"/>
    </location>
</feature>
<feature type="transmembrane region" description="Helical" evidence="7">
    <location>
        <begin position="581"/>
        <end position="601"/>
    </location>
</feature>
<feature type="transmembrane region" description="Helical" evidence="7">
    <location>
        <begin position="243"/>
        <end position="264"/>
    </location>
</feature>
<comment type="similarity">
    <text evidence="2">Belongs to the resistance-nodulation-cell division (RND) (TC 2.A.6) family. MmpL subfamily.</text>
</comment>
<dbReference type="Gene3D" id="1.20.1640.10">
    <property type="entry name" value="Multidrug efflux transporter AcrB transmembrane domain"/>
    <property type="match status" value="2"/>
</dbReference>
<keyword evidence="10" id="KW-1185">Reference proteome</keyword>
<dbReference type="Proteomes" id="UP001501480">
    <property type="component" value="Unassembled WGS sequence"/>
</dbReference>
<evidence type="ECO:0000256" key="1">
    <source>
        <dbReference type="ARBA" id="ARBA00004651"/>
    </source>
</evidence>
<keyword evidence="5 7" id="KW-1133">Transmembrane helix</keyword>
<organism evidence="9 10">
    <name type="scientific">Aeromicrobium halocynthiae</name>
    <dbReference type="NCBI Taxonomy" id="560557"/>
    <lineage>
        <taxon>Bacteria</taxon>
        <taxon>Bacillati</taxon>
        <taxon>Actinomycetota</taxon>
        <taxon>Actinomycetes</taxon>
        <taxon>Propionibacteriales</taxon>
        <taxon>Nocardioidaceae</taxon>
        <taxon>Aeromicrobium</taxon>
    </lineage>
</organism>
<feature type="transmembrane region" description="Helical" evidence="7">
    <location>
        <begin position="548"/>
        <end position="569"/>
    </location>
</feature>
<dbReference type="PROSITE" id="PS50156">
    <property type="entry name" value="SSD"/>
    <property type="match status" value="1"/>
</dbReference>
<evidence type="ECO:0000256" key="6">
    <source>
        <dbReference type="ARBA" id="ARBA00023136"/>
    </source>
</evidence>
<feature type="transmembrane region" description="Helical" evidence="7">
    <location>
        <begin position="523"/>
        <end position="541"/>
    </location>
</feature>
<dbReference type="InterPro" id="IPR000731">
    <property type="entry name" value="SSD"/>
</dbReference>
<evidence type="ECO:0000256" key="2">
    <source>
        <dbReference type="ARBA" id="ARBA00010157"/>
    </source>
</evidence>
<comment type="subcellular location">
    <subcellularLocation>
        <location evidence="1">Cell membrane</location>
        <topology evidence="1">Multi-pass membrane protein</topology>
    </subcellularLocation>
</comment>
<dbReference type="InterPro" id="IPR004869">
    <property type="entry name" value="MMPL_dom"/>
</dbReference>
<evidence type="ECO:0000256" key="7">
    <source>
        <dbReference type="SAM" id="Phobius"/>
    </source>
</evidence>
<keyword evidence="6 7" id="KW-0472">Membrane</keyword>
<dbReference type="InterPro" id="IPR050545">
    <property type="entry name" value="Mycobact_MmpL"/>
</dbReference>
<evidence type="ECO:0000313" key="9">
    <source>
        <dbReference type="EMBL" id="GAA2080706.1"/>
    </source>
</evidence>
<evidence type="ECO:0000256" key="3">
    <source>
        <dbReference type="ARBA" id="ARBA00022475"/>
    </source>
</evidence>
<feature type="transmembrane region" description="Helical" evidence="7">
    <location>
        <begin position="189"/>
        <end position="205"/>
    </location>
</feature>
<feature type="transmembrane region" description="Helical" evidence="7">
    <location>
        <begin position="378"/>
        <end position="398"/>
    </location>
</feature>
<protein>
    <submittedName>
        <fullName evidence="9">MMPL family transporter</fullName>
    </submittedName>
</protein>
<keyword evidence="4 7" id="KW-0812">Transmembrane</keyword>
<name>A0ABN2W1E9_9ACTN</name>
<reference evidence="9 10" key="1">
    <citation type="journal article" date="2019" name="Int. J. Syst. Evol. Microbiol.">
        <title>The Global Catalogue of Microorganisms (GCM) 10K type strain sequencing project: providing services to taxonomists for standard genome sequencing and annotation.</title>
        <authorList>
            <consortium name="The Broad Institute Genomics Platform"/>
            <consortium name="The Broad Institute Genome Sequencing Center for Infectious Disease"/>
            <person name="Wu L."/>
            <person name="Ma J."/>
        </authorList>
    </citation>
    <scope>NUCLEOTIDE SEQUENCE [LARGE SCALE GENOMIC DNA]</scope>
    <source>
        <strain evidence="9 10">JCM 15749</strain>
    </source>
</reference>
<proteinExistence type="inferred from homology"/>
<dbReference type="PANTHER" id="PTHR33406">
    <property type="entry name" value="MEMBRANE PROTEIN MJ1562-RELATED"/>
    <property type="match status" value="1"/>
</dbReference>
<evidence type="ECO:0000256" key="4">
    <source>
        <dbReference type="ARBA" id="ARBA00022692"/>
    </source>
</evidence>
<evidence type="ECO:0000259" key="8">
    <source>
        <dbReference type="PROSITE" id="PS50156"/>
    </source>
</evidence>
<dbReference type="EMBL" id="BAAAPY010000007">
    <property type="protein sequence ID" value="GAA2080706.1"/>
    <property type="molecule type" value="Genomic_DNA"/>
</dbReference>
<comment type="caution">
    <text evidence="9">The sequence shown here is derived from an EMBL/GenBank/DDBJ whole genome shotgun (WGS) entry which is preliminary data.</text>
</comment>
<dbReference type="RefSeq" id="WP_344328111.1">
    <property type="nucleotide sequence ID" value="NZ_BAAAPY010000007.1"/>
</dbReference>
<evidence type="ECO:0000256" key="5">
    <source>
        <dbReference type="ARBA" id="ARBA00022989"/>
    </source>
</evidence>
<feature type="transmembrane region" description="Helical" evidence="7">
    <location>
        <begin position="285"/>
        <end position="307"/>
    </location>
</feature>
<sequence>MESFDDGTNRYRAPALLRPAVALVGPRRSWLAVLLAVVVAGLSLTLAPEPATSDDTASNLPASAESARADDALAGIAAAQDAPAIVVLSRDGGPLEPADLEAAADRAAALGDVATGDVAGPIPAEDGSAALLVVPLPTDTTDAENAELVDAVRAAAADDLPEGLRADVTGPPAFQADLGAVFDGADTRLLIVTASVVAVLLLITYRSPWLWLVPLTVIGVADRTALAAANLFSSVTGIGVDGAITGITSVLVFGAGTNYALLLIARFREELRRHDSRHDAMRRAVGSAGPAILASSGTVIAALAALGLADAPFVQGIGYVGAIGLAVAVAFALLVLPSAMVLPGRWLFWPFVPRPGQDDPSRNGAWARLGRRVVARPAIVAVVSAGVLAAMALAATGLQTGLSQTEQFRDAPESVLAQERLAESFPAGFSSPTRVAVDSASADAVVSLVEDEDLGTAEVAGVDEENGVSEVQVVLDAETGSAESLDVVEQLRADLDAIDTGALVGGEVAQDLDSRATAERDRLVLIPVVLAIVLAVLLVLLRSVVAAIVLAGTTVLSYLSALGVGWLVFRTWLDFPAADLSVPLLTFIFLVALGVDYNIFLTTRAREHVLEHGDTRAGIVHALAVTGGVITSAGILLAAVFAVLGVLPLLVLTQVGVIVGFGVLLDTTVVRSILVPALVALLGDRFWWPSRLAASGRHADVTA</sequence>